<proteinExistence type="predicted"/>
<evidence type="ECO:0000313" key="2">
    <source>
        <dbReference type="EMBL" id="EKT53658.1"/>
    </source>
</evidence>
<protein>
    <submittedName>
        <fullName evidence="2">Fimbrial operon regulator</fullName>
    </submittedName>
</protein>
<dbReference type="OrthoDB" id="9797172at2"/>
<dbReference type="InterPro" id="IPR001387">
    <property type="entry name" value="Cro/C1-type_HTH"/>
</dbReference>
<organism evidence="2 3">
    <name type="scientific">Providencia burhodogranariea DSM 19968</name>
    <dbReference type="NCBI Taxonomy" id="1141662"/>
    <lineage>
        <taxon>Bacteria</taxon>
        <taxon>Pseudomonadati</taxon>
        <taxon>Pseudomonadota</taxon>
        <taxon>Gammaproteobacteria</taxon>
        <taxon>Enterobacterales</taxon>
        <taxon>Morganellaceae</taxon>
        <taxon>Providencia</taxon>
    </lineage>
</organism>
<evidence type="ECO:0000313" key="3">
    <source>
        <dbReference type="Proteomes" id="UP000009336"/>
    </source>
</evidence>
<accession>K8VZE4</accession>
<reference evidence="2 3" key="1">
    <citation type="journal article" date="2012" name="BMC Genomics">
        <title>Comparative genomics of bacteria in the genus Providencia isolated from wild Drosophila melanogaster.</title>
        <authorList>
            <person name="Galac M.R."/>
            <person name="Lazzaro B.P."/>
        </authorList>
    </citation>
    <scope>NUCLEOTIDE SEQUENCE [LARGE SCALE GENOMIC DNA]</scope>
    <source>
        <strain evidence="2 3">DSM 19968</strain>
    </source>
</reference>
<dbReference type="eggNOG" id="COG1396">
    <property type="taxonomic scope" value="Bacteria"/>
</dbReference>
<dbReference type="STRING" id="1141662.OOA_18334"/>
<dbReference type="EMBL" id="AKKL01000051">
    <property type="protein sequence ID" value="EKT53658.1"/>
    <property type="molecule type" value="Genomic_DNA"/>
</dbReference>
<dbReference type="Gene3D" id="1.10.260.40">
    <property type="entry name" value="lambda repressor-like DNA-binding domains"/>
    <property type="match status" value="1"/>
</dbReference>
<dbReference type="SUPFAM" id="SSF47413">
    <property type="entry name" value="lambda repressor-like DNA-binding domains"/>
    <property type="match status" value="1"/>
</dbReference>
<dbReference type="HOGENOM" id="CLU_066192_40_4_6"/>
<dbReference type="InterPro" id="IPR010982">
    <property type="entry name" value="Lambda_DNA-bd_dom_sf"/>
</dbReference>
<dbReference type="SMART" id="SM00530">
    <property type="entry name" value="HTH_XRE"/>
    <property type="match status" value="1"/>
</dbReference>
<comment type="caution">
    <text evidence="2">The sequence shown here is derived from an EMBL/GenBank/DDBJ whole genome shotgun (WGS) entry which is preliminary data.</text>
</comment>
<dbReference type="CDD" id="cd00093">
    <property type="entry name" value="HTH_XRE"/>
    <property type="match status" value="1"/>
</dbReference>
<dbReference type="AlphaFoldDB" id="K8VZE4"/>
<dbReference type="RefSeq" id="WP_008913633.1">
    <property type="nucleotide sequence ID" value="NZ_KB233226.1"/>
</dbReference>
<name>K8VZE4_9GAMM</name>
<dbReference type="GO" id="GO:0003677">
    <property type="term" value="F:DNA binding"/>
    <property type="evidence" value="ECO:0007669"/>
    <property type="project" value="InterPro"/>
</dbReference>
<gene>
    <name evidence="2" type="ORF">OOA_18334</name>
</gene>
<sequence length="137" mass="15866">MSDKIKPNIDNFQKILTELIGFELHNIRKEKGLSGSKLAKKLKLSQQQISRYERGECSISCGTLFLILFHLETNPVVFLRKITLALNESHPKAISYLYDADMSLEKKDDFNYLFHKETEILLNSSLKNNKSTLNFDR</sequence>
<feature type="domain" description="HTH cro/C1-type" evidence="1">
    <location>
        <begin position="24"/>
        <end position="78"/>
    </location>
</feature>
<dbReference type="Pfam" id="PF01381">
    <property type="entry name" value="HTH_3"/>
    <property type="match status" value="1"/>
</dbReference>
<dbReference type="PATRIC" id="fig|1141662.3.peg.3721"/>
<dbReference type="Proteomes" id="UP000009336">
    <property type="component" value="Unassembled WGS sequence"/>
</dbReference>
<keyword evidence="3" id="KW-1185">Reference proteome</keyword>
<evidence type="ECO:0000259" key="1">
    <source>
        <dbReference type="PROSITE" id="PS50943"/>
    </source>
</evidence>
<dbReference type="PROSITE" id="PS50943">
    <property type="entry name" value="HTH_CROC1"/>
    <property type="match status" value="1"/>
</dbReference>